<dbReference type="PANTHER" id="PTHR31756:SF3">
    <property type="entry name" value="PYRUVATE, PHOSPHATE DIKINASE REGULATORY PROTEIN 1, CHLOROPLASTIC"/>
    <property type="match status" value="1"/>
</dbReference>
<keyword evidence="4" id="KW-0418">Kinase</keyword>
<reference evidence="5" key="1">
    <citation type="journal article" date="2021" name="Sci. Rep.">
        <title>Diploid genomic architecture of Nitzschia inconspicua, an elite biomass production diatom.</title>
        <authorList>
            <person name="Oliver A."/>
            <person name="Podell S."/>
            <person name="Pinowska A."/>
            <person name="Traller J.C."/>
            <person name="Smith S.R."/>
            <person name="McClure R."/>
            <person name="Beliaev A."/>
            <person name="Bohutskyi P."/>
            <person name="Hill E.A."/>
            <person name="Rabines A."/>
            <person name="Zheng H."/>
            <person name="Allen L.Z."/>
            <person name="Kuo A."/>
            <person name="Grigoriev I.V."/>
            <person name="Allen A.E."/>
            <person name="Hazlebeck D."/>
            <person name="Allen E.E."/>
        </authorList>
    </citation>
    <scope>NUCLEOTIDE SEQUENCE</scope>
    <source>
        <strain evidence="5">Hildebrandi</strain>
    </source>
</reference>
<protein>
    <submittedName>
        <fullName evidence="5">Uncharacterized protein</fullName>
    </submittedName>
</protein>
<keyword evidence="2" id="KW-0808">Transferase</keyword>
<dbReference type="Proteomes" id="UP000693970">
    <property type="component" value="Unassembled WGS sequence"/>
</dbReference>
<dbReference type="Pfam" id="PF03618">
    <property type="entry name" value="Kinase-PPPase"/>
    <property type="match status" value="1"/>
</dbReference>
<dbReference type="EMBL" id="JAGRRH010000018">
    <property type="protein sequence ID" value="KAG7350606.1"/>
    <property type="molecule type" value="Genomic_DNA"/>
</dbReference>
<dbReference type="GO" id="GO:0004674">
    <property type="term" value="F:protein serine/threonine kinase activity"/>
    <property type="evidence" value="ECO:0007669"/>
    <property type="project" value="UniProtKB-KW"/>
</dbReference>
<name>A0A9K3PKX8_9STRA</name>
<proteinExistence type="predicted"/>
<keyword evidence="6" id="KW-1185">Reference proteome</keyword>
<dbReference type="PANTHER" id="PTHR31756">
    <property type="entry name" value="PYRUVATE, PHOSPHATE DIKINASE REGULATORY PROTEIN 1, CHLOROPLASTIC"/>
    <property type="match status" value="1"/>
</dbReference>
<evidence type="ECO:0000313" key="5">
    <source>
        <dbReference type="EMBL" id="KAG7350606.1"/>
    </source>
</evidence>
<evidence type="ECO:0000256" key="3">
    <source>
        <dbReference type="ARBA" id="ARBA00022741"/>
    </source>
</evidence>
<dbReference type="AlphaFoldDB" id="A0A9K3PKX8"/>
<dbReference type="OrthoDB" id="416832at2759"/>
<evidence type="ECO:0000256" key="2">
    <source>
        <dbReference type="ARBA" id="ARBA00022679"/>
    </source>
</evidence>
<sequence length="475" mass="53839">MVGGLTQVRHGLGNDESADHLLQKVIPALEQTTAEAETCSILSLPSSGIVITRTYALPIVVAISETMDVVAFAMLTTVATAIKRKRVDAAANSSSSLFFVTKDNEPLLEAGPCKATLDTDSQLWWHRATCVLIMHDPPEMFYEPKEWSHTTVLLWKDTNGKMLLPGLALKSGESYTKCAARRLYQLGIDVSQPENCLHHLFTFADEKTRQWSDFLECVYRGTLDHLVYDSDKIVRLSLEELKDKVVGEESTFDVTSHYSLRLYFQRQMDLRARRRLLKGYSSSDLQRYYGMRQQSSDNFQSIIFRADERDGERQDALDYTMKTDDGMSPRLLQSADAVLIGVSRAGKTPLSLLLSQTKGIKVANVPLVLELPPPQLLFDKVDPKRVFCITQQAEHLVQVRRNRLRRELKQTNGPRSTYADLDYVRRDVDHAKEVSREHGFTIIDITDRAMEEAASLIMSKLKERFPNSEFGDQPM</sequence>
<evidence type="ECO:0000256" key="1">
    <source>
        <dbReference type="ARBA" id="ARBA00022527"/>
    </source>
</evidence>
<reference evidence="5" key="2">
    <citation type="submission" date="2021-04" db="EMBL/GenBank/DDBJ databases">
        <authorList>
            <person name="Podell S."/>
        </authorList>
    </citation>
    <scope>NUCLEOTIDE SEQUENCE</scope>
    <source>
        <strain evidence="5">Hildebrandi</strain>
    </source>
</reference>
<organism evidence="5 6">
    <name type="scientific">Nitzschia inconspicua</name>
    <dbReference type="NCBI Taxonomy" id="303405"/>
    <lineage>
        <taxon>Eukaryota</taxon>
        <taxon>Sar</taxon>
        <taxon>Stramenopiles</taxon>
        <taxon>Ochrophyta</taxon>
        <taxon>Bacillariophyta</taxon>
        <taxon>Bacillariophyceae</taxon>
        <taxon>Bacillariophycidae</taxon>
        <taxon>Bacillariales</taxon>
        <taxon>Bacillariaceae</taxon>
        <taxon>Nitzschia</taxon>
    </lineage>
</organism>
<keyword evidence="1" id="KW-0723">Serine/threonine-protein kinase</keyword>
<comment type="caution">
    <text evidence="5">The sequence shown here is derived from an EMBL/GenBank/DDBJ whole genome shotgun (WGS) entry which is preliminary data.</text>
</comment>
<dbReference type="GO" id="GO:0005524">
    <property type="term" value="F:ATP binding"/>
    <property type="evidence" value="ECO:0007669"/>
    <property type="project" value="InterPro"/>
</dbReference>
<keyword evidence="3" id="KW-0547">Nucleotide-binding</keyword>
<accession>A0A9K3PKX8</accession>
<evidence type="ECO:0000313" key="6">
    <source>
        <dbReference type="Proteomes" id="UP000693970"/>
    </source>
</evidence>
<dbReference type="InterPro" id="IPR005177">
    <property type="entry name" value="Kinase-pyrophosphorylase"/>
</dbReference>
<gene>
    <name evidence="5" type="ORF">IV203_009966</name>
</gene>
<evidence type="ECO:0000256" key="4">
    <source>
        <dbReference type="ARBA" id="ARBA00022777"/>
    </source>
</evidence>